<gene>
    <name evidence="4" type="ORF">NG653_00165</name>
</gene>
<dbReference type="PANTHER" id="PTHR37299:SF1">
    <property type="entry name" value="STAGE 0 SPORULATION PROTEIN A HOMOLOG"/>
    <property type="match status" value="1"/>
</dbReference>
<dbReference type="InterPro" id="IPR007492">
    <property type="entry name" value="LytTR_DNA-bd_dom"/>
</dbReference>
<comment type="caution">
    <text evidence="4">The sequence shown here is derived from an EMBL/GenBank/DDBJ whole genome shotgun (WGS) entry which is preliminary data.</text>
</comment>
<evidence type="ECO:0000259" key="3">
    <source>
        <dbReference type="PROSITE" id="PS50930"/>
    </source>
</evidence>
<dbReference type="Gene3D" id="3.40.50.2300">
    <property type="match status" value="1"/>
</dbReference>
<keyword evidence="1" id="KW-0597">Phosphoprotein</keyword>
<dbReference type="SMART" id="SM00850">
    <property type="entry name" value="LytTR"/>
    <property type="match status" value="1"/>
</dbReference>
<evidence type="ECO:0000256" key="1">
    <source>
        <dbReference type="PROSITE-ProRule" id="PRU00169"/>
    </source>
</evidence>
<feature type="domain" description="HTH LytTR-type" evidence="3">
    <location>
        <begin position="146"/>
        <end position="249"/>
    </location>
</feature>
<dbReference type="PROSITE" id="PS50110">
    <property type="entry name" value="RESPONSE_REGULATORY"/>
    <property type="match status" value="1"/>
</dbReference>
<dbReference type="Gene3D" id="2.40.50.1020">
    <property type="entry name" value="LytTr DNA-binding domain"/>
    <property type="match status" value="1"/>
</dbReference>
<dbReference type="InterPro" id="IPR001789">
    <property type="entry name" value="Sig_transdc_resp-reg_receiver"/>
</dbReference>
<accession>A0ABT1AV69</accession>
<name>A0ABT1AV69_9FLAO</name>
<dbReference type="GO" id="GO:0003677">
    <property type="term" value="F:DNA binding"/>
    <property type="evidence" value="ECO:0007669"/>
    <property type="project" value="UniProtKB-KW"/>
</dbReference>
<dbReference type="Pfam" id="PF04397">
    <property type="entry name" value="LytTR"/>
    <property type="match status" value="1"/>
</dbReference>
<dbReference type="RefSeq" id="WP_252739630.1">
    <property type="nucleotide sequence ID" value="NZ_JAMXIB010000001.1"/>
</dbReference>
<feature type="modified residue" description="4-aspartylphosphate" evidence="1">
    <location>
        <position position="56"/>
    </location>
</feature>
<organism evidence="4 5">
    <name type="scientific">Robiginitalea marina</name>
    <dbReference type="NCBI Taxonomy" id="2954105"/>
    <lineage>
        <taxon>Bacteria</taxon>
        <taxon>Pseudomonadati</taxon>
        <taxon>Bacteroidota</taxon>
        <taxon>Flavobacteriia</taxon>
        <taxon>Flavobacteriales</taxon>
        <taxon>Flavobacteriaceae</taxon>
        <taxon>Robiginitalea</taxon>
    </lineage>
</organism>
<sequence length="253" mass="28920">MKLNALIVEDEKHNQEILKGLLTEFCEGIDIVGITANVEDAVRLIRERRPDVVFLDIELQTGSGFDVLEQVKGIAPEVIFTTAFEHYAIKAIKMSSLDYLLKPIDLEELQEAVEKAKRAKNKPGYGEQLESLLQNLRIPQSDHVKLCLNTAEGMEFVNSRDLRYLKADGSYTQFHPISGVPILVSKHLKEYERLLPPSDFMRVHNSYLINLREVKRYVKADGGYILMKNEAHIPVSRSKKEEFLMRMQGLPPQ</sequence>
<protein>
    <submittedName>
        <fullName evidence="4">LytTR family DNA-binding domain-containing protein</fullName>
    </submittedName>
</protein>
<dbReference type="PROSITE" id="PS50930">
    <property type="entry name" value="HTH_LYTTR"/>
    <property type="match status" value="1"/>
</dbReference>
<dbReference type="Pfam" id="PF00072">
    <property type="entry name" value="Response_reg"/>
    <property type="match status" value="1"/>
</dbReference>
<dbReference type="PANTHER" id="PTHR37299">
    <property type="entry name" value="TRANSCRIPTIONAL REGULATOR-RELATED"/>
    <property type="match status" value="1"/>
</dbReference>
<evidence type="ECO:0000313" key="4">
    <source>
        <dbReference type="EMBL" id="MCO5723248.1"/>
    </source>
</evidence>
<evidence type="ECO:0000259" key="2">
    <source>
        <dbReference type="PROSITE" id="PS50110"/>
    </source>
</evidence>
<dbReference type="SUPFAM" id="SSF52172">
    <property type="entry name" value="CheY-like"/>
    <property type="match status" value="1"/>
</dbReference>
<dbReference type="InterPro" id="IPR046947">
    <property type="entry name" value="LytR-like"/>
</dbReference>
<dbReference type="EMBL" id="JAMXIB010000001">
    <property type="protein sequence ID" value="MCO5723248.1"/>
    <property type="molecule type" value="Genomic_DNA"/>
</dbReference>
<dbReference type="Proteomes" id="UP001206312">
    <property type="component" value="Unassembled WGS sequence"/>
</dbReference>
<dbReference type="InterPro" id="IPR011006">
    <property type="entry name" value="CheY-like_superfamily"/>
</dbReference>
<keyword evidence="4" id="KW-0238">DNA-binding</keyword>
<keyword evidence="5" id="KW-1185">Reference proteome</keyword>
<proteinExistence type="predicted"/>
<reference evidence="4 5" key="1">
    <citation type="submission" date="2022-06" db="EMBL/GenBank/DDBJ databases">
        <authorList>
            <person name="Xuan X."/>
        </authorList>
    </citation>
    <scope>NUCLEOTIDE SEQUENCE [LARGE SCALE GENOMIC DNA]</scope>
    <source>
        <strain evidence="4 5">2V75</strain>
    </source>
</reference>
<evidence type="ECO:0000313" key="5">
    <source>
        <dbReference type="Proteomes" id="UP001206312"/>
    </source>
</evidence>
<feature type="domain" description="Response regulatory" evidence="2">
    <location>
        <begin position="4"/>
        <end position="117"/>
    </location>
</feature>
<dbReference type="SMART" id="SM00448">
    <property type="entry name" value="REC"/>
    <property type="match status" value="1"/>
</dbReference>